<reference evidence="2" key="1">
    <citation type="submission" date="2021-02" db="EMBL/GenBank/DDBJ databases">
        <authorList>
            <person name="Bekaert M."/>
        </authorList>
    </citation>
    <scope>NUCLEOTIDE SEQUENCE</scope>
    <source>
        <strain evidence="2">IoA-00</strain>
    </source>
</reference>
<dbReference type="SUPFAM" id="SSF50891">
    <property type="entry name" value="Cyclophilin-like"/>
    <property type="match status" value="1"/>
</dbReference>
<proteinExistence type="inferred from homology"/>
<gene>
    <name evidence="2" type="ORF">LSAA_12229</name>
</gene>
<dbReference type="PRINTS" id="PR00153">
    <property type="entry name" value="CSAPPISMRASE"/>
</dbReference>
<comment type="function">
    <text evidence="1">PPIases accelerate the folding of proteins. It catalyzes the cis-trans isomerization of proline imidic peptide bonds in oligopeptides.</text>
</comment>
<keyword evidence="3" id="KW-1185">Reference proteome</keyword>
<dbReference type="Pfam" id="PF00160">
    <property type="entry name" value="Pro_isomerase"/>
    <property type="match status" value="1"/>
</dbReference>
<keyword evidence="1" id="KW-0413">Isomerase</keyword>
<accession>A0A7R8HBX2</accession>
<dbReference type="GO" id="GO:0006457">
    <property type="term" value="P:protein folding"/>
    <property type="evidence" value="ECO:0007669"/>
    <property type="project" value="TreeGrafter"/>
</dbReference>
<dbReference type="EC" id="5.2.1.8" evidence="1"/>
<comment type="catalytic activity">
    <reaction evidence="1">
        <text>[protein]-peptidylproline (omega=180) = [protein]-peptidylproline (omega=0)</text>
        <dbReference type="Rhea" id="RHEA:16237"/>
        <dbReference type="Rhea" id="RHEA-COMP:10747"/>
        <dbReference type="Rhea" id="RHEA-COMP:10748"/>
        <dbReference type="ChEBI" id="CHEBI:83833"/>
        <dbReference type="ChEBI" id="CHEBI:83834"/>
        <dbReference type="EC" id="5.2.1.8"/>
    </reaction>
</comment>
<protein>
    <recommendedName>
        <fullName evidence="1">Peptidyl-prolyl cis-trans isomerase</fullName>
        <shortName evidence="1">PPIase</shortName>
        <ecNumber evidence="1">5.2.1.8</ecNumber>
    </recommendedName>
</protein>
<dbReference type="PANTHER" id="PTHR11071">
    <property type="entry name" value="PEPTIDYL-PROLYL CIS-TRANS ISOMERASE"/>
    <property type="match status" value="1"/>
</dbReference>
<evidence type="ECO:0000313" key="2">
    <source>
        <dbReference type="EMBL" id="CAF2989398.1"/>
    </source>
</evidence>
<sequence>MVKQFKDENFELKHKKFSLSMANAGKDSNGSQFFITTAETPWLDGGHVVFGKVLNKASKKVVKKIEFFGSKEGNPKAKIVIEKCTCTPVEIAKVEKGSSPSPTH</sequence>
<dbReference type="PROSITE" id="PS50072">
    <property type="entry name" value="CSA_PPIASE_2"/>
    <property type="match status" value="1"/>
</dbReference>
<dbReference type="EMBL" id="HG994585">
    <property type="protein sequence ID" value="CAF2989398.1"/>
    <property type="molecule type" value="Genomic_DNA"/>
</dbReference>
<dbReference type="GO" id="GO:0016018">
    <property type="term" value="F:cyclosporin A binding"/>
    <property type="evidence" value="ECO:0007669"/>
    <property type="project" value="TreeGrafter"/>
</dbReference>
<evidence type="ECO:0000256" key="1">
    <source>
        <dbReference type="RuleBase" id="RU363019"/>
    </source>
</evidence>
<dbReference type="GO" id="GO:0005737">
    <property type="term" value="C:cytoplasm"/>
    <property type="evidence" value="ECO:0007669"/>
    <property type="project" value="TreeGrafter"/>
</dbReference>
<dbReference type="AlphaFoldDB" id="A0A7R8HBX2"/>
<name>A0A7R8HBX2_LEPSM</name>
<comment type="similarity">
    <text evidence="1">Belongs to the cyclophilin-type PPIase family.</text>
</comment>
<evidence type="ECO:0000313" key="3">
    <source>
        <dbReference type="Proteomes" id="UP000675881"/>
    </source>
</evidence>
<dbReference type="GO" id="GO:0003755">
    <property type="term" value="F:peptidyl-prolyl cis-trans isomerase activity"/>
    <property type="evidence" value="ECO:0007669"/>
    <property type="project" value="UniProtKB-UniRule"/>
</dbReference>
<organism evidence="2 3">
    <name type="scientific">Lepeophtheirus salmonis</name>
    <name type="common">Salmon louse</name>
    <name type="synonym">Caligus salmonis</name>
    <dbReference type="NCBI Taxonomy" id="72036"/>
    <lineage>
        <taxon>Eukaryota</taxon>
        <taxon>Metazoa</taxon>
        <taxon>Ecdysozoa</taxon>
        <taxon>Arthropoda</taxon>
        <taxon>Crustacea</taxon>
        <taxon>Multicrustacea</taxon>
        <taxon>Hexanauplia</taxon>
        <taxon>Copepoda</taxon>
        <taxon>Siphonostomatoida</taxon>
        <taxon>Caligidae</taxon>
        <taxon>Lepeophtheirus</taxon>
    </lineage>
</organism>
<dbReference type="PANTHER" id="PTHR11071:SF561">
    <property type="entry name" value="PEPTIDYL-PROLYL CIS-TRANS ISOMERASE D-RELATED"/>
    <property type="match status" value="1"/>
</dbReference>
<keyword evidence="1" id="KW-0697">Rotamase</keyword>
<dbReference type="InterPro" id="IPR002130">
    <property type="entry name" value="Cyclophilin-type_PPIase_dom"/>
</dbReference>
<dbReference type="InterPro" id="IPR029000">
    <property type="entry name" value="Cyclophilin-like_dom_sf"/>
</dbReference>
<dbReference type="Proteomes" id="UP000675881">
    <property type="component" value="Chromosome 6"/>
</dbReference>
<dbReference type="Gene3D" id="2.40.100.10">
    <property type="entry name" value="Cyclophilin-like"/>
    <property type="match status" value="1"/>
</dbReference>